<dbReference type="PRINTS" id="PR00036">
    <property type="entry name" value="HTHLACI"/>
</dbReference>
<dbReference type="Pfam" id="PF00356">
    <property type="entry name" value="LacI"/>
    <property type="match status" value="1"/>
</dbReference>
<dbReference type="PANTHER" id="PTHR30146:SF109">
    <property type="entry name" value="HTH-TYPE TRANSCRIPTIONAL REGULATOR GALS"/>
    <property type="match status" value="1"/>
</dbReference>
<evidence type="ECO:0000259" key="5">
    <source>
        <dbReference type="PROSITE" id="PS50932"/>
    </source>
</evidence>
<dbReference type="InterPro" id="IPR028082">
    <property type="entry name" value="Peripla_BP_I"/>
</dbReference>
<dbReference type="Proteomes" id="UP000253508">
    <property type="component" value="Unassembled WGS sequence"/>
</dbReference>
<dbReference type="PANTHER" id="PTHR30146">
    <property type="entry name" value="LACI-RELATED TRANSCRIPTIONAL REPRESSOR"/>
    <property type="match status" value="1"/>
</dbReference>
<dbReference type="SUPFAM" id="SSF47413">
    <property type="entry name" value="lambda repressor-like DNA-binding domains"/>
    <property type="match status" value="1"/>
</dbReference>
<dbReference type="GO" id="GO:0003700">
    <property type="term" value="F:DNA-binding transcription factor activity"/>
    <property type="evidence" value="ECO:0007669"/>
    <property type="project" value="TreeGrafter"/>
</dbReference>
<gene>
    <name evidence="6" type="ORF">DTO57_02080</name>
</gene>
<dbReference type="EMBL" id="QORO01000001">
    <property type="protein sequence ID" value="RCK61454.1"/>
    <property type="molecule type" value="Genomic_DNA"/>
</dbReference>
<feature type="domain" description="HTH lacI-type" evidence="5">
    <location>
        <begin position="11"/>
        <end position="65"/>
    </location>
</feature>
<dbReference type="SUPFAM" id="SSF53822">
    <property type="entry name" value="Periplasmic binding protein-like I"/>
    <property type="match status" value="1"/>
</dbReference>
<dbReference type="PROSITE" id="PS00356">
    <property type="entry name" value="HTH_LACI_1"/>
    <property type="match status" value="1"/>
</dbReference>
<evidence type="ECO:0000256" key="2">
    <source>
        <dbReference type="ARBA" id="ARBA00023125"/>
    </source>
</evidence>
<keyword evidence="1" id="KW-0805">Transcription regulation</keyword>
<dbReference type="PROSITE" id="PS50932">
    <property type="entry name" value="HTH_LACI_2"/>
    <property type="match status" value="1"/>
</dbReference>
<reference evidence="6 7" key="1">
    <citation type="submission" date="2018-07" db="EMBL/GenBank/DDBJ databases">
        <title>Microbacterium endoborsara sp. nov., a novel actinobacterium isolated from Borszczowia aralocaspica.</title>
        <authorList>
            <person name="An D."/>
        </authorList>
    </citation>
    <scope>NUCLEOTIDE SEQUENCE [LARGE SCALE GENOMIC DNA]</scope>
    <source>
        <strain evidence="6 7">C1.15228</strain>
    </source>
</reference>
<dbReference type="SMART" id="SM00354">
    <property type="entry name" value="HTH_LACI"/>
    <property type="match status" value="1"/>
</dbReference>
<name>A0A367Y6G4_9MICO</name>
<evidence type="ECO:0000256" key="4">
    <source>
        <dbReference type="SAM" id="MobiDB-lite"/>
    </source>
</evidence>
<dbReference type="InterPro" id="IPR010982">
    <property type="entry name" value="Lambda_DNA-bd_dom_sf"/>
</dbReference>
<dbReference type="Pfam" id="PF13377">
    <property type="entry name" value="Peripla_BP_3"/>
    <property type="match status" value="1"/>
</dbReference>
<dbReference type="CDD" id="cd01574">
    <property type="entry name" value="PBP1_LacI"/>
    <property type="match status" value="1"/>
</dbReference>
<protein>
    <submittedName>
        <fullName evidence="6">LacI family transcriptional regulator</fullName>
    </submittedName>
</protein>
<comment type="caution">
    <text evidence="6">The sequence shown here is derived from an EMBL/GenBank/DDBJ whole genome shotgun (WGS) entry which is preliminary data.</text>
</comment>
<organism evidence="6 7">
    <name type="scientific">Microbacterium sorbitolivorans</name>
    <dbReference type="NCBI Taxonomy" id="1867410"/>
    <lineage>
        <taxon>Bacteria</taxon>
        <taxon>Bacillati</taxon>
        <taxon>Actinomycetota</taxon>
        <taxon>Actinomycetes</taxon>
        <taxon>Micrococcales</taxon>
        <taxon>Microbacteriaceae</taxon>
        <taxon>Microbacterium</taxon>
    </lineage>
</organism>
<dbReference type="AlphaFoldDB" id="A0A367Y6G4"/>
<evidence type="ECO:0000313" key="7">
    <source>
        <dbReference type="Proteomes" id="UP000253508"/>
    </source>
</evidence>
<proteinExistence type="predicted"/>
<dbReference type="InterPro" id="IPR000843">
    <property type="entry name" value="HTH_LacI"/>
</dbReference>
<dbReference type="CDD" id="cd01392">
    <property type="entry name" value="HTH_LacI"/>
    <property type="match status" value="1"/>
</dbReference>
<keyword evidence="2" id="KW-0238">DNA-binding</keyword>
<evidence type="ECO:0000256" key="1">
    <source>
        <dbReference type="ARBA" id="ARBA00023015"/>
    </source>
</evidence>
<sequence length="339" mass="35969">MPTSSPRARRVSMVDVARAAGVSQKTVSRVVNDEPYVTDEVRDRVQHAIDTLGFRPNHAARALVTRRSHRIGVVTMGGTTLHGPVSVLAGVEDEARRAGYALSIVSTAPGGGREIQDAVDSLVSQGAEAIIVSEPQDFGGRLIDVPDGIEVLTFNSEPVTSSAREFLASSDEVAGAREATRHLLGFAPRVDHICGPTNWLASRSRIRGWRDALEAAGAEVPDPIAGDWSPRSGVAAMRELLDRGARAVFVANDQMAIGAMSAIHDAGLRTGIDVALVGFDDLDVAEFLTPPLSSVQRDFRAVSRVGMRELLARLDGSVPGAPPDPLPSRLVVRASSAPR</sequence>
<dbReference type="OrthoDB" id="9785139at2"/>
<dbReference type="InterPro" id="IPR046335">
    <property type="entry name" value="LacI/GalR-like_sensor"/>
</dbReference>
<dbReference type="Gene3D" id="3.40.50.2300">
    <property type="match status" value="2"/>
</dbReference>
<dbReference type="RefSeq" id="WP_114116559.1">
    <property type="nucleotide sequence ID" value="NZ_BMHU01000001.1"/>
</dbReference>
<accession>A0A367Y6G4</accession>
<keyword evidence="7" id="KW-1185">Reference proteome</keyword>
<evidence type="ECO:0000256" key="3">
    <source>
        <dbReference type="ARBA" id="ARBA00023163"/>
    </source>
</evidence>
<keyword evidence="3" id="KW-0804">Transcription</keyword>
<evidence type="ECO:0000313" key="6">
    <source>
        <dbReference type="EMBL" id="RCK61454.1"/>
    </source>
</evidence>
<dbReference type="GO" id="GO:0000976">
    <property type="term" value="F:transcription cis-regulatory region binding"/>
    <property type="evidence" value="ECO:0007669"/>
    <property type="project" value="TreeGrafter"/>
</dbReference>
<feature type="region of interest" description="Disordered" evidence="4">
    <location>
        <begin position="316"/>
        <end position="339"/>
    </location>
</feature>
<dbReference type="Gene3D" id="1.10.260.40">
    <property type="entry name" value="lambda repressor-like DNA-binding domains"/>
    <property type="match status" value="1"/>
</dbReference>